<keyword evidence="6 12" id="KW-0812">Transmembrane</keyword>
<evidence type="ECO:0000256" key="15">
    <source>
        <dbReference type="SAM" id="MobiDB-lite"/>
    </source>
</evidence>
<dbReference type="InterPro" id="IPR012910">
    <property type="entry name" value="Plug_dom"/>
</dbReference>
<evidence type="ECO:0000256" key="2">
    <source>
        <dbReference type="ARBA" id="ARBA00009810"/>
    </source>
</evidence>
<accession>A0ABY1WDN0</accession>
<evidence type="ECO:0000256" key="8">
    <source>
        <dbReference type="ARBA" id="ARBA00023004"/>
    </source>
</evidence>
<proteinExistence type="inferred from homology"/>
<dbReference type="SMART" id="SM00965">
    <property type="entry name" value="STN"/>
    <property type="match status" value="1"/>
</dbReference>
<comment type="similarity">
    <text evidence="2 12 14">Belongs to the TonB-dependent receptor family.</text>
</comment>
<evidence type="ECO:0000256" key="1">
    <source>
        <dbReference type="ARBA" id="ARBA00004571"/>
    </source>
</evidence>
<dbReference type="SUPFAM" id="SSF56935">
    <property type="entry name" value="Porins"/>
    <property type="match status" value="1"/>
</dbReference>
<comment type="subcellular location">
    <subcellularLocation>
        <location evidence="1 12">Cell outer membrane</location>
        <topology evidence="1 12">Multi-pass membrane protein</topology>
    </subcellularLocation>
</comment>
<comment type="caution">
    <text evidence="18">The sequence shown here is derived from an EMBL/GenBank/DDBJ whole genome shotgun (WGS) entry which is preliminary data.</text>
</comment>
<evidence type="ECO:0000256" key="9">
    <source>
        <dbReference type="ARBA" id="ARBA00023077"/>
    </source>
</evidence>
<dbReference type="PROSITE" id="PS01156">
    <property type="entry name" value="TONB_DEPENDENT_REC_2"/>
    <property type="match status" value="1"/>
</dbReference>
<keyword evidence="7 16" id="KW-0732">Signal</keyword>
<dbReference type="InterPro" id="IPR037066">
    <property type="entry name" value="Plug_dom_sf"/>
</dbReference>
<dbReference type="InterPro" id="IPR036942">
    <property type="entry name" value="Beta-barrel_TonB_sf"/>
</dbReference>
<evidence type="ECO:0000256" key="7">
    <source>
        <dbReference type="ARBA" id="ARBA00022729"/>
    </source>
</evidence>
<evidence type="ECO:0000256" key="13">
    <source>
        <dbReference type="PROSITE-ProRule" id="PRU10144"/>
    </source>
</evidence>
<feature type="signal peptide" evidence="16">
    <location>
        <begin position="1"/>
        <end position="34"/>
    </location>
</feature>
<keyword evidence="9 14" id="KW-0798">TonB box</keyword>
<keyword evidence="11 12" id="KW-0998">Cell outer membrane</keyword>
<dbReference type="RefSeq" id="WP_130528419.1">
    <property type="nucleotide sequence ID" value="NZ_SHMD01000001.1"/>
</dbReference>
<reference evidence="18 19" key="1">
    <citation type="submission" date="2019-02" db="EMBL/GenBank/DDBJ databases">
        <title>WGS of Pseudoxanthomonas species novum from clinical isolates.</title>
        <authorList>
            <person name="Bernier A.-M."/>
            <person name="Bernard K."/>
            <person name="Vachon A."/>
        </authorList>
    </citation>
    <scope>NUCLEOTIDE SEQUENCE [LARGE SCALE GENOMIC DNA]</scope>
    <source>
        <strain evidence="19">NML 170316</strain>
    </source>
</reference>
<evidence type="ECO:0000256" key="14">
    <source>
        <dbReference type="RuleBase" id="RU003357"/>
    </source>
</evidence>
<evidence type="ECO:0000256" key="4">
    <source>
        <dbReference type="ARBA" id="ARBA00022452"/>
    </source>
</evidence>
<sequence length="1043" mass="114905">MPTAPSAARTRAAPRLTLLSSTLSLALLSAGALAQTTTPTSSAAASDRYAIDLEAQPLPQALLKLSAQTGLQVLYGGRIGDGIITPAVKGDYSAEQALQRLLQGSGLVARRTGAHAITLEQATAPAGAIVTDTLKVAGDNRSAGGETRDQRGRDAVYDLDLSSAYIGRTEVERYKGTTPSDLVKGVAGVFSGDARNSGALDLNIRGIQGPGRVPVSIDGTEQALTVWRGYNGASNRNYIDPFLIGGIQILKGPSLTRNVTTGIAGAMVINTLDVDDILDAGQRFGGELRAEGSSNATRPRLPTLHTGEDYRTVPNFPQATPNIPYTDPTLMIKPRSGGGGYNVFSGEDVAYRLALGWRPSQDIDLLAAYAYRERGNYFSGKHGADYYSKPRSSSADDYILSMANYWLPGNEVANTSSQMESWLFKATWRPTDSQALQLGYRDSLSHYGEVMPSRIIESQDRAAIQWPLSRVDAQAWNLEYTWRPQDSRWIDLYANLWRTSTQSDTYTAGGFPNFANPYWQTGDGASPIIRNTALANASNARNGLTLSNKIALADTLDLTVGGSFQHEKLRSGDPYLGSSDGWRMYPRAGRRQEWQADFNLEWRPVEFLTLSGGARYASYWAFDDFLAAHPGQIRQSVTTGYDVHYQTTETYTQQQREALVADNIASYKELLDLGVFTQEEYDEIVAFELSNVPTTYQVDHHAAWTPDGDGDYTKAGNPCLNGAVAAMPGTAGVTCFSDPVYHTIEGTARKRKDHGWVPFFSATAQLSDDSRIYFRYGETLRYPSMFESTVAFSASLNPWNLKPEHAYDWELAYVHDFGPLLGADTIADIKLAYYVNKTRDVIERDPSFKFDNIDKQIIRGLEFQGRYDGGRVFTDLGVSYTLKNQVCDQTTAARLSATNGYVIGSDKIVPNCVDYGFVGGYLLTQSTPKLSASWSLGTRLMQRRLELGSRVTYYRQYRNQDLEWFRDNSVQSGNGRFVYTFNVPFSWGNTLLLDVYARYALHKNLSLELGATNLTDRYYVDPATRSAMAAPGRTLKLSLTGRF</sequence>
<dbReference type="Pfam" id="PF07715">
    <property type="entry name" value="Plug"/>
    <property type="match status" value="1"/>
</dbReference>
<dbReference type="Pfam" id="PF00593">
    <property type="entry name" value="TonB_dep_Rec_b-barrel"/>
    <property type="match status" value="1"/>
</dbReference>
<dbReference type="InterPro" id="IPR011662">
    <property type="entry name" value="Secretin/TonB_short_N"/>
</dbReference>
<dbReference type="InterPro" id="IPR039426">
    <property type="entry name" value="TonB-dep_rcpt-like"/>
</dbReference>
<keyword evidence="10 12" id="KW-0472">Membrane</keyword>
<keyword evidence="4 12" id="KW-1134">Transmembrane beta strand</keyword>
<feature type="short sequence motif" description="TonB C-terminal box" evidence="13">
    <location>
        <begin position="1026"/>
        <end position="1043"/>
    </location>
</feature>
<evidence type="ECO:0000256" key="16">
    <source>
        <dbReference type="SAM" id="SignalP"/>
    </source>
</evidence>
<organism evidence="18 19">
    <name type="scientific">Pseudoxanthomonas winnipegensis</name>
    <dbReference type="NCBI Taxonomy" id="2480810"/>
    <lineage>
        <taxon>Bacteria</taxon>
        <taxon>Pseudomonadati</taxon>
        <taxon>Pseudomonadota</taxon>
        <taxon>Gammaproteobacteria</taxon>
        <taxon>Lysobacterales</taxon>
        <taxon>Lysobacteraceae</taxon>
        <taxon>Pseudoxanthomonas</taxon>
    </lineage>
</organism>
<name>A0ABY1WDN0_9GAMM</name>
<evidence type="ECO:0000256" key="11">
    <source>
        <dbReference type="ARBA" id="ARBA00023237"/>
    </source>
</evidence>
<dbReference type="Gene3D" id="3.55.50.30">
    <property type="match status" value="1"/>
</dbReference>
<evidence type="ECO:0000313" key="19">
    <source>
        <dbReference type="Proteomes" id="UP000293089"/>
    </source>
</evidence>
<dbReference type="Proteomes" id="UP000293089">
    <property type="component" value="Unassembled WGS sequence"/>
</dbReference>
<dbReference type="Pfam" id="PF07660">
    <property type="entry name" value="STN"/>
    <property type="match status" value="1"/>
</dbReference>
<dbReference type="PROSITE" id="PS52016">
    <property type="entry name" value="TONB_DEPENDENT_REC_3"/>
    <property type="match status" value="1"/>
</dbReference>
<keyword evidence="18" id="KW-0675">Receptor</keyword>
<dbReference type="Gene3D" id="2.170.130.10">
    <property type="entry name" value="TonB-dependent receptor, plug domain"/>
    <property type="match status" value="1"/>
</dbReference>
<keyword evidence="5" id="KW-0406">Ion transport</keyword>
<feature type="chain" id="PRO_5045935178" evidence="16">
    <location>
        <begin position="35"/>
        <end position="1043"/>
    </location>
</feature>
<keyword evidence="8" id="KW-0408">Iron</keyword>
<evidence type="ECO:0000256" key="10">
    <source>
        <dbReference type="ARBA" id="ARBA00023136"/>
    </source>
</evidence>
<protein>
    <submittedName>
        <fullName evidence="18">TonB-dependent receptor</fullName>
    </submittedName>
</protein>
<feature type="domain" description="Secretin/TonB short N-terminal" evidence="17">
    <location>
        <begin position="71"/>
        <end position="122"/>
    </location>
</feature>
<keyword evidence="5" id="KW-0410">Iron transport</keyword>
<evidence type="ECO:0000256" key="12">
    <source>
        <dbReference type="PROSITE-ProRule" id="PRU01360"/>
    </source>
</evidence>
<dbReference type="InterPro" id="IPR010917">
    <property type="entry name" value="TonB_rcpt_CS"/>
</dbReference>
<keyword evidence="3 12" id="KW-0813">Transport</keyword>
<keyword evidence="19" id="KW-1185">Reference proteome</keyword>
<evidence type="ECO:0000256" key="5">
    <source>
        <dbReference type="ARBA" id="ARBA00022496"/>
    </source>
</evidence>
<dbReference type="PANTHER" id="PTHR30069:SF41">
    <property type="entry name" value="HEME_HEMOPEXIN UTILIZATION PROTEIN C"/>
    <property type="match status" value="1"/>
</dbReference>
<evidence type="ECO:0000256" key="3">
    <source>
        <dbReference type="ARBA" id="ARBA00022448"/>
    </source>
</evidence>
<feature type="region of interest" description="Disordered" evidence="15">
    <location>
        <begin position="289"/>
        <end position="319"/>
    </location>
</feature>
<evidence type="ECO:0000256" key="6">
    <source>
        <dbReference type="ARBA" id="ARBA00022692"/>
    </source>
</evidence>
<dbReference type="InterPro" id="IPR000531">
    <property type="entry name" value="Beta-barrel_TonB"/>
</dbReference>
<gene>
    <name evidence="18" type="ORF">EA658_11310</name>
</gene>
<dbReference type="Gene3D" id="2.40.170.20">
    <property type="entry name" value="TonB-dependent receptor, beta-barrel domain"/>
    <property type="match status" value="1"/>
</dbReference>
<dbReference type="EMBL" id="SHME01000003">
    <property type="protein sequence ID" value="TAA19435.1"/>
    <property type="molecule type" value="Genomic_DNA"/>
</dbReference>
<evidence type="ECO:0000313" key="18">
    <source>
        <dbReference type="EMBL" id="TAA19435.1"/>
    </source>
</evidence>
<evidence type="ECO:0000259" key="17">
    <source>
        <dbReference type="SMART" id="SM00965"/>
    </source>
</evidence>
<dbReference type="PANTHER" id="PTHR30069">
    <property type="entry name" value="TONB-DEPENDENT OUTER MEMBRANE RECEPTOR"/>
    <property type="match status" value="1"/>
</dbReference>